<dbReference type="Pfam" id="PF14059">
    <property type="entry name" value="DUF4251"/>
    <property type="match status" value="1"/>
</dbReference>
<keyword evidence="1" id="KW-0732">Signal</keyword>
<evidence type="ECO:0000256" key="1">
    <source>
        <dbReference type="SAM" id="SignalP"/>
    </source>
</evidence>
<protein>
    <submittedName>
        <fullName evidence="2">DUF4251 domain-containing protein</fullName>
    </submittedName>
</protein>
<dbReference type="RefSeq" id="WP_147188606.1">
    <property type="nucleotide sequence ID" value="NZ_CP042435.1"/>
</dbReference>
<gene>
    <name evidence="2" type="ORF">FRZ67_05625</name>
</gene>
<dbReference type="AlphaFoldDB" id="A0A5B8V7X1"/>
<dbReference type="KEGG" id="pgin:FRZ67_05625"/>
<evidence type="ECO:0000313" key="3">
    <source>
        <dbReference type="Proteomes" id="UP000321533"/>
    </source>
</evidence>
<feature type="signal peptide" evidence="1">
    <location>
        <begin position="1"/>
        <end position="21"/>
    </location>
</feature>
<dbReference type="EMBL" id="CP042435">
    <property type="protein sequence ID" value="QEC66806.1"/>
    <property type="molecule type" value="Genomic_DNA"/>
</dbReference>
<name>A0A5B8V7X1_9BACT</name>
<sequence>MKTNLSFAIILLVCLPFSNYAQDNAVDTTNLTPLAKMLLNHTYQFTATYVQPMSGRQKNVTGDNYTFKVDKDLVEADLPYFGKSTSAPIGTTDVGMKFTSKDFAYNSQTLTKSREQIIIKPKDVSDIQEIYLIVYPGGTADLRITSNSRQTISYQGNITALKPVK</sequence>
<keyword evidence="3" id="KW-1185">Reference proteome</keyword>
<accession>A0A5B8V7X1</accession>
<dbReference type="Proteomes" id="UP000321533">
    <property type="component" value="Chromosome"/>
</dbReference>
<organism evidence="2 3">
    <name type="scientific">Panacibacter ginsenosidivorans</name>
    <dbReference type="NCBI Taxonomy" id="1813871"/>
    <lineage>
        <taxon>Bacteria</taxon>
        <taxon>Pseudomonadati</taxon>
        <taxon>Bacteroidota</taxon>
        <taxon>Chitinophagia</taxon>
        <taxon>Chitinophagales</taxon>
        <taxon>Chitinophagaceae</taxon>
        <taxon>Panacibacter</taxon>
    </lineage>
</organism>
<feature type="chain" id="PRO_5023127674" evidence="1">
    <location>
        <begin position="22"/>
        <end position="165"/>
    </location>
</feature>
<evidence type="ECO:0000313" key="2">
    <source>
        <dbReference type="EMBL" id="QEC66806.1"/>
    </source>
</evidence>
<dbReference type="InterPro" id="IPR025347">
    <property type="entry name" value="DUF4251"/>
</dbReference>
<proteinExistence type="predicted"/>
<dbReference type="OrthoDB" id="1097715at2"/>
<reference evidence="2 3" key="1">
    <citation type="journal article" date="2016" name="Int. J. Syst. Evol. Microbiol.">
        <title>Panacibacter ginsenosidivorans gen. nov., sp. nov., with ginsenoside converting activity isolated from soil of a ginseng field.</title>
        <authorList>
            <person name="Siddiqi M.Z."/>
            <person name="Muhammad Shafi S."/>
            <person name="Choi K.D."/>
            <person name="Im W.T."/>
        </authorList>
    </citation>
    <scope>NUCLEOTIDE SEQUENCE [LARGE SCALE GENOMIC DNA]</scope>
    <source>
        <strain evidence="2 3">Gsoil1550</strain>
    </source>
</reference>
<dbReference type="Gene3D" id="2.40.128.410">
    <property type="match status" value="1"/>
</dbReference>